<dbReference type="AlphaFoldDB" id="A0AAD5THD4"/>
<keyword evidence="2 5" id="KW-0812">Transmembrane</keyword>
<comment type="subcellular location">
    <subcellularLocation>
        <location evidence="1">Membrane</location>
        <topology evidence="1">Multi-pass membrane protein</topology>
    </subcellularLocation>
</comment>
<dbReference type="PANTHER" id="PTHR11040:SF44">
    <property type="entry name" value="PROTEIN ZNTC-RELATED"/>
    <property type="match status" value="1"/>
</dbReference>
<feature type="transmembrane region" description="Helical" evidence="5">
    <location>
        <begin position="251"/>
        <end position="271"/>
    </location>
</feature>
<dbReference type="InterPro" id="IPR003689">
    <property type="entry name" value="ZIP"/>
</dbReference>
<sequence length="345" mass="36054">MSKHIAGLFIVLVVSSLGILTTITVSTTASLKNRASVITSLHLAKFFGIGVIAATAWIHLLPDAFANFTNPCLSGYWTVYGGANYVGLFGLTAGFLVQGIELFAVNQGNRNHPGAAAHHGHHHQDLASDIVSRSNHPEDPENGLTLDDVVNSGHTAASAAATAGANEKVAVAIATGKQALGESARVIAIGTLVLEAGIIFHSLIIGLALGTTPDDGFTSLLIAICFHQFTEGTALGVLIAQLPTRSLSKMYGAGILYPLTTPLGIAIGIAIRDSYNENSETSILVQGIFDSLSAGILMYNAYCELISREINQSSKFRSLSTTLKAASMFCLYAGAGLMALIGLWA</sequence>
<proteinExistence type="predicted"/>
<feature type="transmembrane region" description="Helical" evidence="5">
    <location>
        <begin position="323"/>
        <end position="344"/>
    </location>
</feature>
<keyword evidence="7" id="KW-1185">Reference proteome</keyword>
<feature type="transmembrane region" description="Helical" evidence="5">
    <location>
        <begin position="216"/>
        <end position="239"/>
    </location>
</feature>
<feature type="transmembrane region" description="Helical" evidence="5">
    <location>
        <begin position="186"/>
        <end position="210"/>
    </location>
</feature>
<name>A0AAD5THD4_9FUNG</name>
<evidence type="ECO:0000313" key="6">
    <source>
        <dbReference type="EMBL" id="KAJ3176250.1"/>
    </source>
</evidence>
<feature type="transmembrane region" description="Helical" evidence="5">
    <location>
        <begin position="283"/>
        <end position="302"/>
    </location>
</feature>
<keyword evidence="3 5" id="KW-1133">Transmembrane helix</keyword>
<dbReference type="Pfam" id="PF02535">
    <property type="entry name" value="Zip"/>
    <property type="match status" value="1"/>
</dbReference>
<evidence type="ECO:0000313" key="7">
    <source>
        <dbReference type="Proteomes" id="UP001212152"/>
    </source>
</evidence>
<comment type="caution">
    <text evidence="6">The sequence shown here is derived from an EMBL/GenBank/DDBJ whole genome shotgun (WGS) entry which is preliminary data.</text>
</comment>
<evidence type="ECO:0000256" key="1">
    <source>
        <dbReference type="ARBA" id="ARBA00004141"/>
    </source>
</evidence>
<feature type="transmembrane region" description="Helical" evidence="5">
    <location>
        <begin position="82"/>
        <end position="104"/>
    </location>
</feature>
<dbReference type="PANTHER" id="PTHR11040">
    <property type="entry name" value="ZINC/IRON TRANSPORTER"/>
    <property type="match status" value="1"/>
</dbReference>
<accession>A0AAD5THD4</accession>
<feature type="transmembrane region" description="Helical" evidence="5">
    <location>
        <begin position="6"/>
        <end position="31"/>
    </location>
</feature>
<reference evidence="6" key="1">
    <citation type="submission" date="2020-05" db="EMBL/GenBank/DDBJ databases">
        <title>Phylogenomic resolution of chytrid fungi.</title>
        <authorList>
            <person name="Stajich J.E."/>
            <person name="Amses K."/>
            <person name="Simmons R."/>
            <person name="Seto K."/>
            <person name="Myers J."/>
            <person name="Bonds A."/>
            <person name="Quandt C.A."/>
            <person name="Barry K."/>
            <person name="Liu P."/>
            <person name="Grigoriev I."/>
            <person name="Longcore J.E."/>
            <person name="James T.Y."/>
        </authorList>
    </citation>
    <scope>NUCLEOTIDE SEQUENCE</scope>
    <source>
        <strain evidence="6">JEL0379</strain>
    </source>
</reference>
<evidence type="ECO:0000256" key="3">
    <source>
        <dbReference type="ARBA" id="ARBA00022989"/>
    </source>
</evidence>
<dbReference type="EMBL" id="JADGJQ010000043">
    <property type="protein sequence ID" value="KAJ3176250.1"/>
    <property type="molecule type" value="Genomic_DNA"/>
</dbReference>
<gene>
    <name evidence="6" type="primary">ZRT1_1</name>
    <name evidence="6" type="ORF">HDU87_005465</name>
</gene>
<organism evidence="6 7">
    <name type="scientific">Geranomyces variabilis</name>
    <dbReference type="NCBI Taxonomy" id="109894"/>
    <lineage>
        <taxon>Eukaryota</taxon>
        <taxon>Fungi</taxon>
        <taxon>Fungi incertae sedis</taxon>
        <taxon>Chytridiomycota</taxon>
        <taxon>Chytridiomycota incertae sedis</taxon>
        <taxon>Chytridiomycetes</taxon>
        <taxon>Spizellomycetales</taxon>
        <taxon>Powellomycetaceae</taxon>
        <taxon>Geranomyces</taxon>
    </lineage>
</organism>
<protein>
    <submittedName>
        <fullName evidence="6">High-affinity Zn(2+) transporter zrt1</fullName>
    </submittedName>
</protein>
<dbReference type="Proteomes" id="UP001212152">
    <property type="component" value="Unassembled WGS sequence"/>
</dbReference>
<dbReference type="GO" id="GO:0005886">
    <property type="term" value="C:plasma membrane"/>
    <property type="evidence" value="ECO:0007669"/>
    <property type="project" value="TreeGrafter"/>
</dbReference>
<keyword evidence="4 5" id="KW-0472">Membrane</keyword>
<evidence type="ECO:0000256" key="4">
    <source>
        <dbReference type="ARBA" id="ARBA00023136"/>
    </source>
</evidence>
<feature type="transmembrane region" description="Helical" evidence="5">
    <location>
        <begin position="43"/>
        <end position="62"/>
    </location>
</feature>
<evidence type="ECO:0000256" key="5">
    <source>
        <dbReference type="SAM" id="Phobius"/>
    </source>
</evidence>
<evidence type="ECO:0000256" key="2">
    <source>
        <dbReference type="ARBA" id="ARBA00022692"/>
    </source>
</evidence>
<dbReference type="GO" id="GO:0005385">
    <property type="term" value="F:zinc ion transmembrane transporter activity"/>
    <property type="evidence" value="ECO:0007669"/>
    <property type="project" value="TreeGrafter"/>
</dbReference>